<gene>
    <name evidence="2" type="primary">LOC127565512</name>
</gene>
<reference evidence="2" key="1">
    <citation type="submission" date="2025-08" db="UniProtKB">
        <authorList>
            <consortium name="RefSeq"/>
        </authorList>
    </citation>
    <scope>IDENTIFICATION</scope>
    <source>
        <strain evidence="2">15112-1751.03</strain>
        <tissue evidence="2">Whole Adult</tissue>
    </source>
</reference>
<dbReference type="Proteomes" id="UP000515160">
    <property type="component" value="Chromosome 3"/>
</dbReference>
<dbReference type="AlphaFoldDB" id="A0A9C6T5L6"/>
<accession>A0A9C6T5L6</accession>
<proteinExistence type="predicted"/>
<sequence>MTSSRRIMNVDDANRFNALYISPVLQRMIKDLLVPHITMLEKMENATELTMIQCTVPRPSSDWWPIYSFKTYACDKVDIRGVLVLTHNYIKSMPPELKMLNDTFKVFADNQISRYNLAENDIETCNAYHLANKMFSDMYVFVVYYINHLQRLQENRRKKLMKACRPNKIKARIELLIYDQYIYSEHQKALRRLKRVTQNACSLFGLAEKLFIE</sequence>
<evidence type="ECO:0000313" key="2">
    <source>
        <dbReference type="RefSeq" id="XP_051860257.1"/>
    </source>
</evidence>
<name>A0A9C6T5L6_DROAB</name>
<dbReference type="RefSeq" id="XP_051860257.1">
    <property type="nucleotide sequence ID" value="XM_052004297.1"/>
</dbReference>
<dbReference type="GeneID" id="127565512"/>
<protein>
    <submittedName>
        <fullName evidence="2">Uncharacterized protein LOC127565512</fullName>
    </submittedName>
</protein>
<keyword evidence="1" id="KW-1185">Reference proteome</keyword>
<organism evidence="1 2">
    <name type="scientific">Drosophila albomicans</name>
    <name type="common">Fruit fly</name>
    <dbReference type="NCBI Taxonomy" id="7291"/>
    <lineage>
        <taxon>Eukaryota</taxon>
        <taxon>Metazoa</taxon>
        <taxon>Ecdysozoa</taxon>
        <taxon>Arthropoda</taxon>
        <taxon>Hexapoda</taxon>
        <taxon>Insecta</taxon>
        <taxon>Pterygota</taxon>
        <taxon>Neoptera</taxon>
        <taxon>Endopterygota</taxon>
        <taxon>Diptera</taxon>
        <taxon>Brachycera</taxon>
        <taxon>Muscomorpha</taxon>
        <taxon>Ephydroidea</taxon>
        <taxon>Drosophilidae</taxon>
        <taxon>Drosophila</taxon>
    </lineage>
</organism>
<evidence type="ECO:0000313" key="1">
    <source>
        <dbReference type="Proteomes" id="UP000515160"/>
    </source>
</evidence>